<keyword evidence="6" id="KW-1185">Reference proteome</keyword>
<evidence type="ECO:0000256" key="2">
    <source>
        <dbReference type="ARBA" id="ARBA00023239"/>
    </source>
</evidence>
<comment type="caution">
    <text evidence="5">The sequence shown here is derived from an EMBL/GenBank/DDBJ whole genome shotgun (WGS) entry which is preliminary data.</text>
</comment>
<evidence type="ECO:0000313" key="6">
    <source>
        <dbReference type="Proteomes" id="UP000306196"/>
    </source>
</evidence>
<keyword evidence="5" id="KW-0430">Lectin</keyword>
<proteinExistence type="predicted"/>
<keyword evidence="1 3" id="KW-0732">Signal</keyword>
<evidence type="ECO:0000256" key="1">
    <source>
        <dbReference type="ARBA" id="ARBA00022729"/>
    </source>
</evidence>
<evidence type="ECO:0000313" key="5">
    <source>
        <dbReference type="EMBL" id="TLD68629.1"/>
    </source>
</evidence>
<dbReference type="Gene3D" id="2.60.40.10">
    <property type="entry name" value="Immunoglobulins"/>
    <property type="match status" value="1"/>
</dbReference>
<organism evidence="5 6">
    <name type="scientific">Phragmitibacter flavus</name>
    <dbReference type="NCBI Taxonomy" id="2576071"/>
    <lineage>
        <taxon>Bacteria</taxon>
        <taxon>Pseudomonadati</taxon>
        <taxon>Verrucomicrobiota</taxon>
        <taxon>Verrucomicrobiia</taxon>
        <taxon>Verrucomicrobiales</taxon>
        <taxon>Verrucomicrobiaceae</taxon>
        <taxon>Phragmitibacter</taxon>
    </lineage>
</organism>
<dbReference type="InterPro" id="IPR008979">
    <property type="entry name" value="Galactose-bd-like_sf"/>
</dbReference>
<sequence>MHKPIKNWLASLMLPMIALGLPQAQAYTHPSIPFTIEDLDTIKANLDKEPWKSGYAALAGASTSQLNWPMEGPTANVSRTPDINLTTWKNDMNAIYNLARMWYFTGNHAYAQKAHGILLAWANNHTSFSGQEMSLSVGDFAPVYIGGADILRGTWPGWTEADTTTVKNYFRNVYWPQTLGDFTTTGPANKGYLNLAAGIAIAAFLDDTEKFNRIVDIFRTTPAAGLPNTLPIGVMGETGRDAGHLYGGIFSAAFFAEVAWKQGIDLYSELDNRLLACGEYYARNTYKSDNPFVPFGTIDWNYYANNAYPYTANRGAFFLLQNAYKNRLRLPTPWIDHKMIEQGVDGGNFMYAKAADFSTATPLSPVVRPPVSPASGGLTLTTLGGQTAGRSLSYASGVWTMSGLGGGTWTDGADDCQFAYRPMTGDCAMVAKVTSATWSGNGNGKVGLMIRDNLVGTVAQRHWVGIVPNPANILMEAHVRGWTEIWGGNNRSARSAGLPPGIPYWVKIERRGNLVTSYTSQDGVSWGPWLAGYFANLPATINMGLFICSGNSNVTTATFEHVAYTGGTGGLVTTPAAPAGLLSIGSNKAITVRWLQSYGATAYDLLRSTTSGSGYTVIAGNLGTDKTSYVDKAVAAGTTYYYVVRAKNSVGTSANSPQFSGSLWPVPMSNLALGGGTASDSGNSVATNSANAFDNNPGSLWFHQGATGWVQFDFGAGNAQVIKRYTVSASPVIILPRDPKNWQFQASNDGTTWTTLDIQTNQAFPIRMQQNTYNLSNTTAYRYHRFNVTANNGDAGLLHLGDVGLWSDVGRTIPDGRYHIVSRLSNKVMDAAAAANGTPLVQWGHNGFNGQKWDITHVGNGQYRVTNAASGKVMDVAGASSANGTPLHLWDWLNGNNQKWTFTAAGDGYWKLIAVHSGKSGDLTGGSTANGASIIQWQYSGNENQHWLVAPTP</sequence>
<keyword evidence="2" id="KW-0456">Lyase</keyword>
<dbReference type="EMBL" id="VAUV01000021">
    <property type="protein sequence ID" value="TLD68629.1"/>
    <property type="molecule type" value="Genomic_DNA"/>
</dbReference>
<dbReference type="InterPro" id="IPR008929">
    <property type="entry name" value="Chondroitin_lyas"/>
</dbReference>
<dbReference type="InterPro" id="IPR035992">
    <property type="entry name" value="Ricin_B-like_lectins"/>
</dbReference>
<dbReference type="Pfam" id="PF14200">
    <property type="entry name" value="RicinB_lectin_2"/>
    <property type="match status" value="2"/>
</dbReference>
<dbReference type="InterPro" id="IPR000772">
    <property type="entry name" value="Ricin_B_lectin"/>
</dbReference>
<dbReference type="OrthoDB" id="174463at2"/>
<dbReference type="PROSITE" id="PS50853">
    <property type="entry name" value="FN3"/>
    <property type="match status" value="1"/>
</dbReference>
<dbReference type="AlphaFoldDB" id="A0A5R8KAR3"/>
<reference evidence="5 6" key="1">
    <citation type="submission" date="2019-05" db="EMBL/GenBank/DDBJ databases">
        <title>Verrucobacter flavum gen. nov., sp. nov. a new member of the family Verrucomicrobiaceae.</title>
        <authorList>
            <person name="Szuroczki S."/>
            <person name="Abbaszade G."/>
            <person name="Szabo A."/>
            <person name="Felfoldi T."/>
            <person name="Schumann P."/>
            <person name="Boka K."/>
            <person name="Keki Z."/>
            <person name="Toumi M."/>
            <person name="Toth E."/>
        </authorList>
    </citation>
    <scope>NUCLEOTIDE SEQUENCE [LARGE SCALE GENOMIC DNA]</scope>
    <source>
        <strain evidence="5 6">MG-N-17</strain>
    </source>
</reference>
<feature type="signal peptide" evidence="3">
    <location>
        <begin position="1"/>
        <end position="26"/>
    </location>
</feature>
<dbReference type="Gene3D" id="2.60.120.260">
    <property type="entry name" value="Galactose-binding domain-like"/>
    <property type="match status" value="1"/>
</dbReference>
<dbReference type="GO" id="GO:0042597">
    <property type="term" value="C:periplasmic space"/>
    <property type="evidence" value="ECO:0007669"/>
    <property type="project" value="InterPro"/>
</dbReference>
<evidence type="ECO:0000256" key="3">
    <source>
        <dbReference type="SAM" id="SignalP"/>
    </source>
</evidence>
<dbReference type="InterPro" id="IPR003961">
    <property type="entry name" value="FN3_dom"/>
</dbReference>
<dbReference type="SUPFAM" id="SSF49265">
    <property type="entry name" value="Fibronectin type III"/>
    <property type="match status" value="1"/>
</dbReference>
<dbReference type="GO" id="GO:0030246">
    <property type="term" value="F:carbohydrate binding"/>
    <property type="evidence" value="ECO:0007669"/>
    <property type="project" value="UniProtKB-KW"/>
</dbReference>
<dbReference type="Pfam" id="PF00754">
    <property type="entry name" value="F5_F8_type_C"/>
    <property type="match status" value="1"/>
</dbReference>
<dbReference type="SUPFAM" id="SSF49785">
    <property type="entry name" value="Galactose-binding domain-like"/>
    <property type="match status" value="1"/>
</dbReference>
<gene>
    <name evidence="5" type="ORF">FEM03_21545</name>
</gene>
<feature type="domain" description="Fibronectin type-III" evidence="4">
    <location>
        <begin position="574"/>
        <end position="666"/>
    </location>
</feature>
<dbReference type="Gene3D" id="1.50.10.100">
    <property type="entry name" value="Chondroitin AC/alginate lyase"/>
    <property type="match status" value="1"/>
</dbReference>
<dbReference type="SMART" id="SM00458">
    <property type="entry name" value="RICIN"/>
    <property type="match status" value="1"/>
</dbReference>
<accession>A0A5R8KAR3</accession>
<feature type="chain" id="PRO_5024352528" evidence="3">
    <location>
        <begin position="27"/>
        <end position="953"/>
    </location>
</feature>
<dbReference type="InterPro" id="IPR036116">
    <property type="entry name" value="FN3_sf"/>
</dbReference>
<dbReference type="Pfam" id="PF05426">
    <property type="entry name" value="Alginate_lyase"/>
    <property type="match status" value="1"/>
</dbReference>
<protein>
    <submittedName>
        <fullName evidence="5">Ricin B lectin</fullName>
    </submittedName>
</protein>
<dbReference type="Proteomes" id="UP000306196">
    <property type="component" value="Unassembled WGS sequence"/>
</dbReference>
<dbReference type="RefSeq" id="WP_138088383.1">
    <property type="nucleotide sequence ID" value="NZ_VAUV01000021.1"/>
</dbReference>
<dbReference type="Gene3D" id="2.80.10.50">
    <property type="match status" value="3"/>
</dbReference>
<dbReference type="GO" id="GO:0016829">
    <property type="term" value="F:lyase activity"/>
    <property type="evidence" value="ECO:0007669"/>
    <property type="project" value="UniProtKB-KW"/>
</dbReference>
<name>A0A5R8KAR3_9BACT</name>
<dbReference type="CDD" id="cd00161">
    <property type="entry name" value="beta-trefoil_Ricin-like"/>
    <property type="match status" value="1"/>
</dbReference>
<dbReference type="CDD" id="cd00063">
    <property type="entry name" value="FN3"/>
    <property type="match status" value="1"/>
</dbReference>
<dbReference type="PROSITE" id="PS50231">
    <property type="entry name" value="RICIN_B_LECTIN"/>
    <property type="match status" value="1"/>
</dbReference>
<dbReference type="Gene3D" id="2.60.120.200">
    <property type="match status" value="1"/>
</dbReference>
<dbReference type="InterPro" id="IPR000421">
    <property type="entry name" value="FA58C"/>
</dbReference>
<dbReference type="SUPFAM" id="SSF50370">
    <property type="entry name" value="Ricin B-like lectins"/>
    <property type="match status" value="1"/>
</dbReference>
<dbReference type="InterPro" id="IPR013783">
    <property type="entry name" value="Ig-like_fold"/>
</dbReference>
<evidence type="ECO:0000259" key="4">
    <source>
        <dbReference type="PROSITE" id="PS50853"/>
    </source>
</evidence>
<dbReference type="InterPro" id="IPR008397">
    <property type="entry name" value="Alginate_lyase_dom"/>
</dbReference>
<dbReference type="SUPFAM" id="SSF48230">
    <property type="entry name" value="Chondroitin AC/alginate lyase"/>
    <property type="match status" value="1"/>
</dbReference>